<evidence type="ECO:0000313" key="2">
    <source>
        <dbReference type="Proteomes" id="UP000295131"/>
    </source>
</evidence>
<gene>
    <name evidence="1" type="ORF">E2A64_10250</name>
</gene>
<dbReference type="CDD" id="cd00085">
    <property type="entry name" value="HNHc"/>
    <property type="match status" value="1"/>
</dbReference>
<accession>A0A4R5PK95</accession>
<dbReference type="InterPro" id="IPR003615">
    <property type="entry name" value="HNH_nuc"/>
</dbReference>
<keyword evidence="1" id="KW-0540">Nuclease</keyword>
<keyword evidence="1" id="KW-0378">Hydrolase</keyword>
<dbReference type="AlphaFoldDB" id="A0A4R5PK95"/>
<evidence type="ECO:0000313" key="1">
    <source>
        <dbReference type="EMBL" id="TDH35708.1"/>
    </source>
</evidence>
<reference evidence="1 2" key="1">
    <citation type="journal article" date="2013" name="Int. J. Syst. Evol. Microbiol.">
        <title>Hoeflea suaedae sp. nov., an endophytic bacterium isolated from the root of the halophyte Suaeda maritima.</title>
        <authorList>
            <person name="Chung E.J."/>
            <person name="Park J.A."/>
            <person name="Pramanik P."/>
            <person name="Bibi F."/>
            <person name="Jeon C.O."/>
            <person name="Chung Y.R."/>
        </authorList>
    </citation>
    <scope>NUCLEOTIDE SEQUENCE [LARGE SCALE GENOMIC DNA]</scope>
    <source>
        <strain evidence="1 2">YC6898</strain>
    </source>
</reference>
<keyword evidence="2" id="KW-1185">Reference proteome</keyword>
<proteinExistence type="predicted"/>
<organism evidence="1 2">
    <name type="scientific">Pseudohoeflea suaedae</name>
    <dbReference type="NCBI Taxonomy" id="877384"/>
    <lineage>
        <taxon>Bacteria</taxon>
        <taxon>Pseudomonadati</taxon>
        <taxon>Pseudomonadota</taxon>
        <taxon>Alphaproteobacteria</taxon>
        <taxon>Hyphomicrobiales</taxon>
        <taxon>Rhizobiaceae</taxon>
        <taxon>Pseudohoeflea</taxon>
    </lineage>
</organism>
<sequence length="95" mass="11095">MKHPSAEWKHLYDTAKWKRLRKAQLSLFPLCEWCLEREEVTEATEVHHKVPHKGDLDLFWGGPFVSTCKPCHSSRGKLEDHGKTVVRFDVDGWPI</sequence>
<name>A0A4R5PK95_9HYPH</name>
<dbReference type="GO" id="GO:0004519">
    <property type="term" value="F:endonuclease activity"/>
    <property type="evidence" value="ECO:0007669"/>
    <property type="project" value="UniProtKB-KW"/>
</dbReference>
<comment type="caution">
    <text evidence="1">The sequence shown here is derived from an EMBL/GenBank/DDBJ whole genome shotgun (WGS) entry which is preliminary data.</text>
</comment>
<protein>
    <submittedName>
        <fullName evidence="1">HNH endonuclease</fullName>
    </submittedName>
</protein>
<keyword evidence="1" id="KW-0255">Endonuclease</keyword>
<dbReference type="Proteomes" id="UP000295131">
    <property type="component" value="Unassembled WGS sequence"/>
</dbReference>
<dbReference type="EMBL" id="SMSI01000002">
    <property type="protein sequence ID" value="TDH35708.1"/>
    <property type="molecule type" value="Genomic_DNA"/>
</dbReference>